<reference evidence="1" key="1">
    <citation type="submission" date="2018-05" db="EMBL/GenBank/DDBJ databases">
        <authorList>
            <person name="Lanie J.A."/>
            <person name="Ng W.-L."/>
            <person name="Kazmierczak K.M."/>
            <person name="Andrzejewski T.M."/>
            <person name="Davidsen T.M."/>
            <person name="Wayne K.J."/>
            <person name="Tettelin H."/>
            <person name="Glass J.I."/>
            <person name="Rusch D."/>
            <person name="Podicherti R."/>
            <person name="Tsui H.-C.T."/>
            <person name="Winkler M.E."/>
        </authorList>
    </citation>
    <scope>NUCLEOTIDE SEQUENCE</scope>
</reference>
<dbReference type="EMBL" id="UINC01003330">
    <property type="protein sequence ID" value="SVA05358.1"/>
    <property type="molecule type" value="Genomic_DNA"/>
</dbReference>
<name>A0A381SPX2_9ZZZZ</name>
<accession>A0A381SPX2</accession>
<dbReference type="AlphaFoldDB" id="A0A381SPX2"/>
<organism evidence="1">
    <name type="scientific">marine metagenome</name>
    <dbReference type="NCBI Taxonomy" id="408172"/>
    <lineage>
        <taxon>unclassified sequences</taxon>
        <taxon>metagenomes</taxon>
        <taxon>ecological metagenomes</taxon>
    </lineage>
</organism>
<proteinExistence type="predicted"/>
<evidence type="ECO:0000313" key="1">
    <source>
        <dbReference type="EMBL" id="SVA05358.1"/>
    </source>
</evidence>
<gene>
    <name evidence="1" type="ORF">METZ01_LOCUS58212</name>
</gene>
<sequence length="74" mass="8371">MGTWIALTILSLVAMIVFRKKRPLDEKLEPPSNVTIFFHPIQGEGDLFIGGVLVIYFSSRMFLALSQTIRSLVF</sequence>
<protein>
    <submittedName>
        <fullName evidence="1">Uncharacterized protein</fullName>
    </submittedName>
</protein>